<dbReference type="RefSeq" id="WP_408083294.1">
    <property type="nucleotide sequence ID" value="NZ_JBELPZ010000001.1"/>
</dbReference>
<organism evidence="2 3">
    <name type="scientific">Flavobacterium rhizosphaerae</name>
    <dbReference type="NCBI Taxonomy" id="3163298"/>
    <lineage>
        <taxon>Bacteria</taxon>
        <taxon>Pseudomonadati</taxon>
        <taxon>Bacteroidota</taxon>
        <taxon>Flavobacteriia</taxon>
        <taxon>Flavobacteriales</taxon>
        <taxon>Flavobacteriaceae</taxon>
        <taxon>Flavobacterium</taxon>
    </lineage>
</organism>
<keyword evidence="3" id="KW-1185">Reference proteome</keyword>
<evidence type="ECO:0000256" key="1">
    <source>
        <dbReference type="SAM" id="SignalP"/>
    </source>
</evidence>
<feature type="chain" id="PRO_5047346297" description="Lipoprotein" evidence="1">
    <location>
        <begin position="22"/>
        <end position="164"/>
    </location>
</feature>
<reference evidence="2 3" key="1">
    <citation type="submission" date="2024-06" db="EMBL/GenBank/DDBJ databases">
        <authorList>
            <person name="Kaempfer P."/>
            <person name="Viver T."/>
        </authorList>
    </citation>
    <scope>NUCLEOTIDE SEQUENCE [LARGE SCALE GENOMIC DNA]</scope>
    <source>
        <strain evidence="2 3">ST-119</strain>
    </source>
</reference>
<evidence type="ECO:0008006" key="4">
    <source>
        <dbReference type="Google" id="ProtNLM"/>
    </source>
</evidence>
<proteinExistence type="predicted"/>
<name>A0ABW8YU18_9FLAO</name>
<accession>A0ABW8YU18</accession>
<keyword evidence="1" id="KW-0732">Signal</keyword>
<evidence type="ECO:0000313" key="3">
    <source>
        <dbReference type="Proteomes" id="UP001629156"/>
    </source>
</evidence>
<dbReference type="PROSITE" id="PS51257">
    <property type="entry name" value="PROKAR_LIPOPROTEIN"/>
    <property type="match status" value="1"/>
</dbReference>
<comment type="caution">
    <text evidence="2">The sequence shown here is derived from an EMBL/GenBank/DDBJ whole genome shotgun (WGS) entry which is preliminary data.</text>
</comment>
<evidence type="ECO:0000313" key="2">
    <source>
        <dbReference type="EMBL" id="MFL9843062.1"/>
    </source>
</evidence>
<sequence>MKNAVILFLLALILFSCKQNSIQLTDNTHRITEKIAVGIYENNSYSIIHEDSLKQVWQNILQQHHKTKDVLSFLEIAEITSEGEIHEPCPVLIARTASGSTSMAALLIIQGNTCFIAPEALNIICHGTCAKGCLPVVINKNGENSLGCSACKECIKTETEALNN</sequence>
<gene>
    <name evidence="2" type="ORF">ABS766_01395</name>
</gene>
<feature type="signal peptide" evidence="1">
    <location>
        <begin position="1"/>
        <end position="21"/>
    </location>
</feature>
<dbReference type="Proteomes" id="UP001629156">
    <property type="component" value="Unassembled WGS sequence"/>
</dbReference>
<dbReference type="EMBL" id="JBELPZ010000001">
    <property type="protein sequence ID" value="MFL9843062.1"/>
    <property type="molecule type" value="Genomic_DNA"/>
</dbReference>
<protein>
    <recommendedName>
        <fullName evidence="4">Lipoprotein</fullName>
    </recommendedName>
</protein>